<dbReference type="InterPro" id="IPR001492">
    <property type="entry name" value="Flagellin"/>
</dbReference>
<dbReference type="PANTHER" id="PTHR42792">
    <property type="entry name" value="FLAGELLIN"/>
    <property type="match status" value="1"/>
</dbReference>
<protein>
    <recommendedName>
        <fullName evidence="1">Flagellin N-terminal domain-containing protein</fullName>
    </recommendedName>
</protein>
<sequence length="606" mass="65344">MRVSQMTFYRTSSAQLMRIQTELSRLNNQAATGDIISKPSDAPVSSITVQSATVQLQELDQYAIDLEHAKSWLSQATSDFSQLDSLIQQALTLAEQMSTGTMDSSNRQVAAEKVQGLIGDIILICNNEISGSHIYAGTRTDQSAVSSSLKVDDIATPASGNTGTGNIYAFGDYSGLMSRDITITADATVANRFQVSYVDDFGRQRTNTVDLAGEGVGNAVEICDGVMIYIDSGSFTPGESYTLGVGRQQGNTSDLLVNLSTDNRMDYNYTVDQFLGAEGNSGDGWTNLLDILSQWSYYLERDGQDHDYYEAMPGVGNDPTNSGAFQVSGDWDTLSARQYEFNVGGPITSDADAADRAHFSNFTIDASWGGGVPSADNPMIVNYEYDGAYGGMPAGTYQVTITDVGDDASFALVEGGVEISLADCAYENTGQTWQITSSFQDGQTPSPSNPMEVTYTYLDDSGVRRMGTLTFDGTGSTNAANLEPSGSGVSLTLSEDGAFALGDRFDLTLEQYNQGQTKSQEMLETLKTSLTTVLQCEADAGAKLNRLEVRYSFFEEDVLRLDDRLQALNGVDIATVTAEWQLQKIMYQAALKATAMVSSTSLADYI</sequence>
<dbReference type="HOGENOM" id="CLU_450361_0_0_7"/>
<gene>
    <name evidence="2" type="ordered locus">Deba_2337</name>
</gene>
<organism evidence="2 3">
    <name type="scientific">Desulfarculus baarsii (strain ATCC 33931 / DSM 2075 / LMG 7858 / VKM B-1802 / 2st14)</name>
    <dbReference type="NCBI Taxonomy" id="644282"/>
    <lineage>
        <taxon>Bacteria</taxon>
        <taxon>Pseudomonadati</taxon>
        <taxon>Thermodesulfobacteriota</taxon>
        <taxon>Desulfarculia</taxon>
        <taxon>Desulfarculales</taxon>
        <taxon>Desulfarculaceae</taxon>
        <taxon>Desulfarculus</taxon>
    </lineage>
</organism>
<reference evidence="2 3" key="1">
    <citation type="journal article" date="2010" name="Stand. Genomic Sci.">
        <title>Complete genome sequence of Desulfarculus baarsii type strain (2st14).</title>
        <authorList>
            <person name="Sun H."/>
            <person name="Spring S."/>
            <person name="Lapidus A."/>
            <person name="Davenport K."/>
            <person name="Del Rio T.G."/>
            <person name="Tice H."/>
            <person name="Nolan M."/>
            <person name="Copeland A."/>
            <person name="Cheng J.F."/>
            <person name="Lucas S."/>
            <person name="Tapia R."/>
            <person name="Goodwin L."/>
            <person name="Pitluck S."/>
            <person name="Ivanova N."/>
            <person name="Pagani I."/>
            <person name="Mavromatis K."/>
            <person name="Ovchinnikova G."/>
            <person name="Pati A."/>
            <person name="Chen A."/>
            <person name="Palaniappan K."/>
            <person name="Hauser L."/>
            <person name="Chang Y.J."/>
            <person name="Jeffries C.D."/>
            <person name="Detter J.C."/>
            <person name="Han C."/>
            <person name="Rohde M."/>
            <person name="Brambilla E."/>
            <person name="Goker M."/>
            <person name="Woyke T."/>
            <person name="Bristow J."/>
            <person name="Eisen J.A."/>
            <person name="Markowitz V."/>
            <person name="Hugenholtz P."/>
            <person name="Kyrpides N.C."/>
            <person name="Klenk H.P."/>
            <person name="Land M."/>
        </authorList>
    </citation>
    <scope>NUCLEOTIDE SEQUENCE [LARGE SCALE GENOMIC DNA]</scope>
    <source>
        <strain evidence="3">ATCC 33931 / DSM 2075 / LMG 7858 / VKM B-1802 / 2st14</strain>
    </source>
</reference>
<proteinExistence type="predicted"/>
<feature type="domain" description="Flagellin N-terminal" evidence="1">
    <location>
        <begin position="11"/>
        <end position="138"/>
    </location>
</feature>
<dbReference type="PANTHER" id="PTHR42792:SF1">
    <property type="entry name" value="FLAGELLAR HOOK-ASSOCIATED PROTEIN 3"/>
    <property type="match status" value="1"/>
</dbReference>
<evidence type="ECO:0000313" key="2">
    <source>
        <dbReference type="EMBL" id="ADK85699.1"/>
    </source>
</evidence>
<dbReference type="OrthoDB" id="9758307at2"/>
<dbReference type="GO" id="GO:0009288">
    <property type="term" value="C:bacterial-type flagellum"/>
    <property type="evidence" value="ECO:0007669"/>
    <property type="project" value="InterPro"/>
</dbReference>
<keyword evidence="3" id="KW-1185">Reference proteome</keyword>
<dbReference type="SUPFAM" id="SSF64518">
    <property type="entry name" value="Phase 1 flagellin"/>
    <property type="match status" value="2"/>
</dbReference>
<dbReference type="Gene3D" id="1.20.1330.10">
    <property type="entry name" value="f41 fragment of flagellin, N-terminal domain"/>
    <property type="match status" value="2"/>
</dbReference>
<dbReference type="RefSeq" id="WP_013259138.1">
    <property type="nucleotide sequence ID" value="NC_014365.1"/>
</dbReference>
<dbReference type="STRING" id="644282.Deba_2337"/>
<dbReference type="Pfam" id="PF00669">
    <property type="entry name" value="Flagellin_N"/>
    <property type="match status" value="1"/>
</dbReference>
<dbReference type="AlphaFoldDB" id="E1QJF6"/>
<evidence type="ECO:0000313" key="3">
    <source>
        <dbReference type="Proteomes" id="UP000009047"/>
    </source>
</evidence>
<dbReference type="Proteomes" id="UP000009047">
    <property type="component" value="Chromosome"/>
</dbReference>
<dbReference type="EMBL" id="CP002085">
    <property type="protein sequence ID" value="ADK85699.1"/>
    <property type="molecule type" value="Genomic_DNA"/>
</dbReference>
<dbReference type="KEGG" id="dbr:Deba_2337"/>
<dbReference type="InterPro" id="IPR001029">
    <property type="entry name" value="Flagellin_N"/>
</dbReference>
<dbReference type="eggNOG" id="COG1344">
    <property type="taxonomic scope" value="Bacteria"/>
</dbReference>
<dbReference type="GO" id="GO:0005198">
    <property type="term" value="F:structural molecule activity"/>
    <property type="evidence" value="ECO:0007669"/>
    <property type="project" value="InterPro"/>
</dbReference>
<evidence type="ECO:0000259" key="1">
    <source>
        <dbReference type="Pfam" id="PF00669"/>
    </source>
</evidence>
<name>E1QJF6_DESB2</name>
<accession>E1QJF6</accession>